<reference evidence="1" key="2">
    <citation type="submission" date="2021-04" db="EMBL/GenBank/DDBJ databases">
        <authorList>
            <person name="Gilroy R."/>
        </authorList>
    </citation>
    <scope>NUCLEOTIDE SEQUENCE</scope>
    <source>
        <strain evidence="1">ChiBcec8-13705</strain>
    </source>
</reference>
<dbReference type="EMBL" id="DWYG01000167">
    <property type="protein sequence ID" value="HJB42783.1"/>
    <property type="molecule type" value="Genomic_DNA"/>
</dbReference>
<comment type="caution">
    <text evidence="1">The sequence shown here is derived from an EMBL/GenBank/DDBJ whole genome shotgun (WGS) entry which is preliminary data.</text>
</comment>
<dbReference type="Proteomes" id="UP000886803">
    <property type="component" value="Unassembled WGS sequence"/>
</dbReference>
<organism evidence="1 2">
    <name type="scientific">Candidatus Gemmiger avicola</name>
    <dbReference type="NCBI Taxonomy" id="2838605"/>
    <lineage>
        <taxon>Bacteria</taxon>
        <taxon>Bacillati</taxon>
        <taxon>Bacillota</taxon>
        <taxon>Clostridia</taxon>
        <taxon>Eubacteriales</taxon>
        <taxon>Gemmiger</taxon>
    </lineage>
</organism>
<reference evidence="1" key="1">
    <citation type="journal article" date="2021" name="PeerJ">
        <title>Extensive microbial diversity within the chicken gut microbiome revealed by metagenomics and culture.</title>
        <authorList>
            <person name="Gilroy R."/>
            <person name="Ravi A."/>
            <person name="Getino M."/>
            <person name="Pursley I."/>
            <person name="Horton D.L."/>
            <person name="Alikhan N.F."/>
            <person name="Baker D."/>
            <person name="Gharbi K."/>
            <person name="Hall N."/>
            <person name="Watson M."/>
            <person name="Adriaenssens E.M."/>
            <person name="Foster-Nyarko E."/>
            <person name="Jarju S."/>
            <person name="Secka A."/>
            <person name="Antonio M."/>
            <person name="Oren A."/>
            <person name="Chaudhuri R.R."/>
            <person name="La Ragione R."/>
            <person name="Hildebrand F."/>
            <person name="Pallen M.J."/>
        </authorList>
    </citation>
    <scope>NUCLEOTIDE SEQUENCE</scope>
    <source>
        <strain evidence="1">ChiBcec8-13705</strain>
    </source>
</reference>
<accession>A0A9D2S3G5</accession>
<sequence>MAFSPKLTYKGRPLVRCGNDIYYGNMTDPYIVYLQILNTKKENGVDVADKVHIILLSTDDSKPLPERIVRQANKAGLFNALSFGDIMLRSQLKGGQK</sequence>
<evidence type="ECO:0000313" key="2">
    <source>
        <dbReference type="Proteomes" id="UP000886803"/>
    </source>
</evidence>
<dbReference type="AlphaFoldDB" id="A0A9D2S3G5"/>
<evidence type="ECO:0000313" key="1">
    <source>
        <dbReference type="EMBL" id="HJB42783.1"/>
    </source>
</evidence>
<proteinExistence type="predicted"/>
<name>A0A9D2S3G5_9FIRM</name>
<gene>
    <name evidence="1" type="ORF">H9945_09845</name>
</gene>
<protein>
    <submittedName>
        <fullName evidence="1">Uncharacterized protein</fullName>
    </submittedName>
</protein>